<dbReference type="PANTHER" id="PTHR15682">
    <property type="entry name" value="UNHEALTHY RIBOSOME BIOGENESIS PROTEIN 2 HOMOLOG"/>
    <property type="match status" value="1"/>
</dbReference>
<dbReference type="Proteomes" id="UP000007129">
    <property type="component" value="Unassembled WGS sequence"/>
</dbReference>
<name>K2R017_MACPH</name>
<dbReference type="HOGENOM" id="CLU_005258_0_0_1"/>
<dbReference type="Pfam" id="PF10441">
    <property type="entry name" value="Urb2"/>
    <property type="match status" value="1"/>
</dbReference>
<dbReference type="InterPro" id="IPR018849">
    <property type="entry name" value="Urb2/Npa2_C"/>
</dbReference>
<accession>K2R017</accession>
<evidence type="ECO:0000313" key="4">
    <source>
        <dbReference type="Proteomes" id="UP000007129"/>
    </source>
</evidence>
<reference evidence="3 4" key="1">
    <citation type="journal article" date="2012" name="BMC Genomics">
        <title>Tools to kill: Genome of one of the most destructive plant pathogenic fungi Macrophomina phaseolina.</title>
        <authorList>
            <person name="Islam M.S."/>
            <person name="Haque M.S."/>
            <person name="Islam M.M."/>
            <person name="Emdad E.M."/>
            <person name="Halim A."/>
            <person name="Hossen Q.M.M."/>
            <person name="Hossain M.Z."/>
            <person name="Ahmed B."/>
            <person name="Rahim S."/>
            <person name="Rahman M.S."/>
            <person name="Alam M.M."/>
            <person name="Hou S."/>
            <person name="Wan X."/>
            <person name="Saito J.A."/>
            <person name="Alam M."/>
        </authorList>
    </citation>
    <scope>NUCLEOTIDE SEQUENCE [LARGE SCALE GENOMIC DNA]</scope>
    <source>
        <strain evidence="3 4">MS6</strain>
    </source>
</reference>
<proteinExistence type="predicted"/>
<gene>
    <name evidence="3" type="ORF">MPH_07031</name>
</gene>
<dbReference type="VEuPathDB" id="FungiDB:MPH_07031"/>
<dbReference type="eggNOG" id="ENOG502QTEB">
    <property type="taxonomic scope" value="Eukaryota"/>
</dbReference>
<organism evidence="3 4">
    <name type="scientific">Macrophomina phaseolina (strain MS6)</name>
    <name type="common">Charcoal rot fungus</name>
    <dbReference type="NCBI Taxonomy" id="1126212"/>
    <lineage>
        <taxon>Eukaryota</taxon>
        <taxon>Fungi</taxon>
        <taxon>Dikarya</taxon>
        <taxon>Ascomycota</taxon>
        <taxon>Pezizomycotina</taxon>
        <taxon>Dothideomycetes</taxon>
        <taxon>Dothideomycetes incertae sedis</taxon>
        <taxon>Botryosphaeriales</taxon>
        <taxon>Botryosphaeriaceae</taxon>
        <taxon>Macrophomina</taxon>
    </lineage>
</organism>
<evidence type="ECO:0000259" key="2">
    <source>
        <dbReference type="Pfam" id="PF10441"/>
    </source>
</evidence>
<evidence type="ECO:0000256" key="1">
    <source>
        <dbReference type="SAM" id="MobiDB-lite"/>
    </source>
</evidence>
<feature type="compositionally biased region" description="Basic residues" evidence="1">
    <location>
        <begin position="135"/>
        <end position="148"/>
    </location>
</feature>
<dbReference type="GO" id="GO:0042254">
    <property type="term" value="P:ribosome biogenesis"/>
    <property type="evidence" value="ECO:0007669"/>
    <property type="project" value="TreeGrafter"/>
</dbReference>
<comment type="caution">
    <text evidence="3">The sequence shown here is derived from an EMBL/GenBank/DDBJ whole genome shotgun (WGS) entry which is preliminary data.</text>
</comment>
<feature type="region of interest" description="Disordered" evidence="1">
    <location>
        <begin position="121"/>
        <end position="160"/>
    </location>
</feature>
<evidence type="ECO:0000313" key="3">
    <source>
        <dbReference type="EMBL" id="EKG15596.1"/>
    </source>
</evidence>
<dbReference type="GO" id="GO:0005730">
    <property type="term" value="C:nucleolus"/>
    <property type="evidence" value="ECO:0007669"/>
    <property type="project" value="TreeGrafter"/>
</dbReference>
<dbReference type="PANTHER" id="PTHR15682:SF2">
    <property type="entry name" value="UNHEALTHY RIBOSOME BIOGENESIS PROTEIN 2 HOMOLOG"/>
    <property type="match status" value="1"/>
</dbReference>
<dbReference type="STRING" id="1126212.K2R017"/>
<dbReference type="OrthoDB" id="160374at2759"/>
<dbReference type="EMBL" id="AHHD01000293">
    <property type="protein sequence ID" value="EKG15596.1"/>
    <property type="molecule type" value="Genomic_DNA"/>
</dbReference>
<feature type="domain" description="Nucleolar 27S pre-rRNA processing Urb2/Npa2 C-terminal" evidence="2">
    <location>
        <begin position="1282"/>
        <end position="1519"/>
    </location>
</feature>
<protein>
    <submittedName>
        <fullName evidence="3">Nucleolar 27S pre-rRNA processing Urb2/Npa2</fullName>
    </submittedName>
</protein>
<sequence>MEVPSLRRLLALDKDFSTFDEKLDHATSIIGQPDGARHRDDAEDPLLFYKGSPRTEWVLRWLLGKFKADDPEGLSARGNWLAWQLLRRVLLGLPPAISAKLLNANGFLAILEKTLQENFVAPHRDHRPQEEATVKRRKDSKASRKRKRDGTPVEEPDVLDHESEERLVLFEAVAGATVEIAAACFDDSASYEKSVAELLKSVLRTNTAQAAHLLRLWLESLHYLILKASFDGRIPVDSLLPHVLQIWNASVADLGSDSSSAAERFSQECLVPTVVLLSDIALQVDFSVEPSAVEAGRGIESRISRTLETLLARHVFIPARASFFAESEGRQMSKPGQARPESLDISRLLEPLRLSLAAVAEDAGPRPLESDRHKLFETVGSLLDIAIRCSQRSTPKKRLDEAPWLQYVFVSLCHCIGAPVSSKLPGSISEDQRSILDQMLDILSKRKVTLDSEILENLIRSYSGVVASEGEAQYLDQRLIARIIHYDATVFLDSPRRSGGDGIPLADALFHAVSAASVGGFGSSCSHVSDGSSHKSTATSSTKTSDFLKASIVIPLMKAYAQARDLTGFISRWSLQLQQLSKSAAPMETSVWVEKEVIAALRDVLEATLTAKQIFDLLSEQWHHISACEKTAGNNELSEASASLVIVDALVGALHSDETIASVVSVLQSLQKSLLILTGISKEPVTVARALRTISRIHILLRPHQKPQDSKEFTENIFSQAREHSVIEAIRAAEKSDGMGVGARGEEAFNLIATLCSDFMGALDLKEPAKDLFNQSAVALFRSNEEIRDRIADGAKRRRTTDPMDVAKARLEVFTLNAAAVLTQFPSLLTLPPLESLKSLLRLLFWHAFGEFSGQYEAPRGLSYTLVFEAMSDLVLTMQSGELRDLLFSVLYEALDSEAKLGKSRELGDQLRAFAEIQYLRVPVVAIGRKHREQILDRVTEMCTVSGRRKPNSEAFFRHLSLAAKLMEVPNATSELATEADLLWTIARTMQDHNLAELDSLKILDELVRLTLEHAITVKDQTKGQQFLDGFRKMMRRFARDAGTFKDHIAELTCFKSGLVALKMKDQLWDDEETYKTMKRYLRTLDGDLETLLPGALSSISEDDTAFLRAVLSAASDLPIRTMTRDGYICSIEAKLLKVIRKRLNTNEADTFEQPEASMWVSLTTAVSNVASSDEAECVSAMIYDLWRCDLSASDRHSLLEATRKALGSLGLDRRTSLLSQLKFSPNDEQNWQPTLVLMNILISSLPDVPGKEETSTQGLNGFLGQLSNYLDNVEAIRDFHAAMNCVDTILREKHWLVSQWAIERIIDSLARLASSSGPELPSEQADAIYTRLCGTTHLILSLHRTRLGGRFHVLMPLLQNLLRCLFISDPSRHNGATTPPLPPWLAPAAPNTPLTPTHASAFARLVTTLCNPTVSAVKGFHNRKRPAPSSSSASTAELVDETKKAREYAGQYVPALIASFCTYTLHGRITPETRAALMPGLYACADVVGIEALRAMNAGLGAGERAIWRGVYADWKKFVSDDAFRYE</sequence>
<dbReference type="InterPro" id="IPR052609">
    <property type="entry name" value="Ribosome_Biogenesis_Reg"/>
</dbReference>
<dbReference type="InParanoid" id="K2R017"/>